<gene>
    <name evidence="2" type="ORF">CVT26_005278</name>
</gene>
<dbReference type="Proteomes" id="UP000284706">
    <property type="component" value="Unassembled WGS sequence"/>
</dbReference>
<evidence type="ECO:0000313" key="2">
    <source>
        <dbReference type="EMBL" id="PPQ87048.1"/>
    </source>
</evidence>
<accession>A0A409X8C4</accession>
<dbReference type="AlphaFoldDB" id="A0A409X8C4"/>
<evidence type="ECO:0008006" key="4">
    <source>
        <dbReference type="Google" id="ProtNLM"/>
    </source>
</evidence>
<dbReference type="InParanoid" id="A0A409X8C4"/>
<evidence type="ECO:0000256" key="1">
    <source>
        <dbReference type="SAM" id="MobiDB-lite"/>
    </source>
</evidence>
<name>A0A409X8C4_9AGAR</name>
<dbReference type="EMBL" id="NHYE01003963">
    <property type="protein sequence ID" value="PPQ87048.1"/>
    <property type="molecule type" value="Genomic_DNA"/>
</dbReference>
<evidence type="ECO:0000313" key="3">
    <source>
        <dbReference type="Proteomes" id="UP000284706"/>
    </source>
</evidence>
<organism evidence="2 3">
    <name type="scientific">Gymnopilus dilepis</name>
    <dbReference type="NCBI Taxonomy" id="231916"/>
    <lineage>
        <taxon>Eukaryota</taxon>
        <taxon>Fungi</taxon>
        <taxon>Dikarya</taxon>
        <taxon>Basidiomycota</taxon>
        <taxon>Agaricomycotina</taxon>
        <taxon>Agaricomycetes</taxon>
        <taxon>Agaricomycetidae</taxon>
        <taxon>Agaricales</taxon>
        <taxon>Agaricineae</taxon>
        <taxon>Hymenogastraceae</taxon>
        <taxon>Gymnopilus</taxon>
    </lineage>
</organism>
<proteinExistence type="predicted"/>
<feature type="compositionally biased region" description="Basic and acidic residues" evidence="1">
    <location>
        <begin position="203"/>
        <end position="225"/>
    </location>
</feature>
<comment type="caution">
    <text evidence="2">The sequence shown here is derived from an EMBL/GenBank/DDBJ whole genome shotgun (WGS) entry which is preliminary data.</text>
</comment>
<protein>
    <recommendedName>
        <fullName evidence="4">Retrotransposon gag domain-containing protein</fullName>
    </recommendedName>
</protein>
<feature type="compositionally biased region" description="Low complexity" evidence="1">
    <location>
        <begin position="113"/>
        <end position="127"/>
    </location>
</feature>
<feature type="compositionally biased region" description="Basic and acidic residues" evidence="1">
    <location>
        <begin position="161"/>
        <end position="181"/>
    </location>
</feature>
<keyword evidence="3" id="KW-1185">Reference proteome</keyword>
<dbReference type="OrthoDB" id="3205788at2759"/>
<sequence>MQMRSKLECTRQESKSIHTYAHELLELFNVIGSIDERTRVIKFWDGLRMSIRKSLWRDGFNPEISSWQEVYDQAVIIEISESVLSRGHQSRKVLIDSENREDLMPSYVHNVPQSQQSGSDSDTDSVSFNRNGPEFSIRGNPSRSEYSRNTRKGVSRQGGGRSEHVHSESSHVGLENRHIDFGSEYSDTEFSHDDDENQSSDLESDRSDSETRSYKLDIQSDRCSECSDPASVNDGKDNRSVTVASDFDYSSSEEGHSCESSYSEDRYLGAISFEDNDLPLSLEPEVTGSPLSSDLNCADQVLDVCLDSDYVSDVFEFVPAAFGERMEGGMHRRFVSSHADAQGVMYKHATAPQFFELVVVHCKVQNEHSPDRFQADIISFPIFVFSSVISFCSHSSPISLHTPFYLPSSLYQINTSPSTNFRAASITTTFGHDLATSRCHVLDNHTNPRRLIITHHSFVSFHDSSVSYSRLSPGRRLHQAMLVPNWPHITILEWLDDVLIYHHHYKFGIWITKRQSCNSSVHRKILENL</sequence>
<reference evidence="2 3" key="1">
    <citation type="journal article" date="2018" name="Evol. Lett.">
        <title>Horizontal gene cluster transfer increased hallucinogenic mushroom diversity.</title>
        <authorList>
            <person name="Reynolds H.T."/>
            <person name="Vijayakumar V."/>
            <person name="Gluck-Thaler E."/>
            <person name="Korotkin H.B."/>
            <person name="Matheny P.B."/>
            <person name="Slot J.C."/>
        </authorList>
    </citation>
    <scope>NUCLEOTIDE SEQUENCE [LARGE SCALE GENOMIC DNA]</scope>
    <source>
        <strain evidence="2 3">SRW20</strain>
    </source>
</reference>
<feature type="region of interest" description="Disordered" evidence="1">
    <location>
        <begin position="110"/>
        <end position="240"/>
    </location>
</feature>